<dbReference type="InterPro" id="IPR036291">
    <property type="entry name" value="NAD(P)-bd_dom_sf"/>
</dbReference>
<organism evidence="1 2">
    <name type="scientific">Paraburkholderia steynii</name>
    <dbReference type="NCBI Taxonomy" id="1245441"/>
    <lineage>
        <taxon>Bacteria</taxon>
        <taxon>Pseudomonadati</taxon>
        <taxon>Pseudomonadota</taxon>
        <taxon>Betaproteobacteria</taxon>
        <taxon>Burkholderiales</taxon>
        <taxon>Burkholderiaceae</taxon>
        <taxon>Paraburkholderia</taxon>
    </lineage>
</organism>
<proteinExistence type="predicted"/>
<dbReference type="InterPro" id="IPR002347">
    <property type="entry name" value="SDR_fam"/>
</dbReference>
<dbReference type="Pfam" id="PF13561">
    <property type="entry name" value="adh_short_C2"/>
    <property type="match status" value="1"/>
</dbReference>
<sequence length="138" mass="15305">MSLGAVGPARGWLADRFRRAAVDSPADHEVIQPGIILHSGRKERDATVLQFEQVINVLDDGVDIAFPRRGAFGSSKAAILNFTQQPWLEWTPYGVRVNAVNPGPFREPETEWQEKEPGLAGGVEMFPLRRADNNREVA</sequence>
<dbReference type="Proteomes" id="UP000294200">
    <property type="component" value="Unassembled WGS sequence"/>
</dbReference>
<protein>
    <recommendedName>
        <fullName evidence="3">Short-chain dehydrogenase</fullName>
    </recommendedName>
</protein>
<comment type="caution">
    <text evidence="1">The sequence shown here is derived from an EMBL/GenBank/DDBJ whole genome shotgun (WGS) entry which is preliminary data.</text>
</comment>
<accession>A0A4V2NGP7</accession>
<dbReference type="SUPFAM" id="SSF51735">
    <property type="entry name" value="NAD(P)-binding Rossmann-fold domains"/>
    <property type="match status" value="1"/>
</dbReference>
<dbReference type="PRINTS" id="PR00081">
    <property type="entry name" value="GDHRDH"/>
</dbReference>
<dbReference type="Gene3D" id="3.40.50.720">
    <property type="entry name" value="NAD(P)-binding Rossmann-like Domain"/>
    <property type="match status" value="1"/>
</dbReference>
<dbReference type="EMBL" id="MWML01000148">
    <property type="protein sequence ID" value="TCG05728.1"/>
    <property type="molecule type" value="Genomic_DNA"/>
</dbReference>
<reference evidence="1 2" key="1">
    <citation type="submission" date="2017-02" db="EMBL/GenBank/DDBJ databases">
        <title>Paraburkholderia sophoroidis sp. nov. and Paraburkholderia steynii sp. nov. rhizobial symbionts of the fynbos legume Hypocalyptus sophoroides.</title>
        <authorList>
            <person name="Steenkamp E.T."/>
            <person name="Beukes C.W."/>
            <person name="Van Zyl E."/>
            <person name="Avontuur J."/>
            <person name="Chan W.Y."/>
            <person name="Hassen A."/>
            <person name="Palmer M."/>
            <person name="Mthombeni L."/>
            <person name="Phalane F."/>
            <person name="Sereme K."/>
            <person name="Venter S.N."/>
        </authorList>
    </citation>
    <scope>NUCLEOTIDE SEQUENCE [LARGE SCALE GENOMIC DNA]</scope>
    <source>
        <strain evidence="1 2">HC1.1ba</strain>
    </source>
</reference>
<dbReference type="AlphaFoldDB" id="A0A4V2NGP7"/>
<keyword evidence="2" id="KW-1185">Reference proteome</keyword>
<evidence type="ECO:0008006" key="3">
    <source>
        <dbReference type="Google" id="ProtNLM"/>
    </source>
</evidence>
<name>A0A4V2NGP7_9BURK</name>
<evidence type="ECO:0000313" key="1">
    <source>
        <dbReference type="EMBL" id="TCG05728.1"/>
    </source>
</evidence>
<gene>
    <name evidence="1" type="ORF">BZM27_31425</name>
</gene>
<evidence type="ECO:0000313" key="2">
    <source>
        <dbReference type="Proteomes" id="UP000294200"/>
    </source>
</evidence>
<dbReference type="CDD" id="cd05233">
    <property type="entry name" value="SDR_c"/>
    <property type="match status" value="1"/>
</dbReference>